<evidence type="ECO:0000256" key="11">
    <source>
        <dbReference type="SAM" id="Coils"/>
    </source>
</evidence>
<keyword evidence="11" id="KW-0175">Coiled coil</keyword>
<feature type="non-terminal residue" evidence="12">
    <location>
        <position position="1"/>
    </location>
</feature>
<comment type="catalytic activity">
    <reaction evidence="10">
        <text>a very-long-chain acyl-CoA + malonyl-CoA + H(+) = a very-long-chain 3-oxoacyl-CoA + CO2 + CoA</text>
        <dbReference type="Rhea" id="RHEA:32727"/>
        <dbReference type="ChEBI" id="CHEBI:15378"/>
        <dbReference type="ChEBI" id="CHEBI:16526"/>
        <dbReference type="ChEBI" id="CHEBI:57287"/>
        <dbReference type="ChEBI" id="CHEBI:57384"/>
        <dbReference type="ChEBI" id="CHEBI:90725"/>
        <dbReference type="ChEBI" id="CHEBI:90736"/>
        <dbReference type="EC" id="2.3.1.199"/>
    </reaction>
</comment>
<dbReference type="EC" id="2.3.1.199" evidence="10"/>
<keyword evidence="13" id="KW-1185">Reference proteome</keyword>
<keyword evidence="4 10" id="KW-0812">Transmembrane</keyword>
<comment type="caution">
    <text evidence="12">The sequence shown here is derived from an EMBL/GenBank/DDBJ whole genome shotgun (WGS) entry which is preliminary data.</text>
</comment>
<organism evidence="12 13">
    <name type="scientific">Fragariocoptes setiger</name>
    <dbReference type="NCBI Taxonomy" id="1670756"/>
    <lineage>
        <taxon>Eukaryota</taxon>
        <taxon>Metazoa</taxon>
        <taxon>Ecdysozoa</taxon>
        <taxon>Arthropoda</taxon>
        <taxon>Chelicerata</taxon>
        <taxon>Arachnida</taxon>
        <taxon>Acari</taxon>
        <taxon>Acariformes</taxon>
        <taxon>Trombidiformes</taxon>
        <taxon>Prostigmata</taxon>
        <taxon>Eupodina</taxon>
        <taxon>Eriophyoidea</taxon>
        <taxon>Phytoptidae</taxon>
        <taxon>Fragariocoptes</taxon>
    </lineage>
</organism>
<name>A0ABQ7S6I1_9ACAR</name>
<keyword evidence="2 10" id="KW-0444">Lipid biosynthesis</keyword>
<comment type="subcellular location">
    <subcellularLocation>
        <location evidence="1">Membrane</location>
        <topology evidence="1">Multi-pass membrane protein</topology>
    </subcellularLocation>
</comment>
<evidence type="ECO:0000256" key="1">
    <source>
        <dbReference type="ARBA" id="ARBA00004141"/>
    </source>
</evidence>
<feature type="transmembrane region" description="Helical" evidence="10">
    <location>
        <begin position="172"/>
        <end position="191"/>
    </location>
</feature>
<feature type="transmembrane region" description="Helical" evidence="10">
    <location>
        <begin position="236"/>
        <end position="257"/>
    </location>
</feature>
<gene>
    <name evidence="12" type="primary">ELOVL</name>
    <name evidence="12" type="ORF">GZH46_02529</name>
</gene>
<keyword evidence="5 10" id="KW-0276">Fatty acid metabolism</keyword>
<protein>
    <recommendedName>
        <fullName evidence="10">Elongation of very long chain fatty acids protein</fullName>
        <ecNumber evidence="10">2.3.1.199</ecNumber>
    </recommendedName>
    <alternativeName>
        <fullName evidence="10">Very-long-chain 3-oxoacyl-CoA synthase</fullName>
    </alternativeName>
</protein>
<dbReference type="Proteomes" id="UP000825002">
    <property type="component" value="Unassembled WGS sequence"/>
</dbReference>
<proteinExistence type="inferred from homology"/>
<evidence type="ECO:0000256" key="10">
    <source>
        <dbReference type="RuleBase" id="RU361115"/>
    </source>
</evidence>
<keyword evidence="3 10" id="KW-0808">Transferase</keyword>
<feature type="coiled-coil region" evidence="11">
    <location>
        <begin position="267"/>
        <end position="294"/>
    </location>
</feature>
<evidence type="ECO:0000313" key="12">
    <source>
        <dbReference type="EMBL" id="KAG9508963.1"/>
    </source>
</evidence>
<feature type="transmembrane region" description="Helical" evidence="10">
    <location>
        <begin position="149"/>
        <end position="166"/>
    </location>
</feature>
<evidence type="ECO:0000256" key="8">
    <source>
        <dbReference type="ARBA" id="ARBA00023136"/>
    </source>
</evidence>
<evidence type="ECO:0000256" key="9">
    <source>
        <dbReference type="ARBA" id="ARBA00023160"/>
    </source>
</evidence>
<sequence>MSATVYDTFRFLTLDVFDRYGDPRIAHYPLMRTPWPIVGMTCVYIWFVKFVGPAIMRDRKPYELRTVIRIYNLAMAVWNAFGFFTACQLVNYGLETFGCLPVDPNQRDPKTLSQLYYGWMFLTSRLIEFADTVFFVLRKKDRQISAFHVFHHSSVPTVVWSFMKFAPGGNAGIFPFINTFIHTIMYTYYLLATYPELQPYLGWKKYLTQLQIVQFFIIIACCLQPTLIPGCKTPRALSYIMVAFSLVFIYLFVDFYLKNYQQQQKKRLHTQQQQQQHQKELQQIEQQKLQQQHQHKQKLI</sequence>
<dbReference type="EMBL" id="JAIFTH010000787">
    <property type="protein sequence ID" value="KAG9508963.1"/>
    <property type="molecule type" value="Genomic_DNA"/>
</dbReference>
<keyword evidence="8 10" id="KW-0472">Membrane</keyword>
<evidence type="ECO:0000256" key="3">
    <source>
        <dbReference type="ARBA" id="ARBA00022679"/>
    </source>
</evidence>
<evidence type="ECO:0000313" key="13">
    <source>
        <dbReference type="Proteomes" id="UP000825002"/>
    </source>
</evidence>
<evidence type="ECO:0000256" key="2">
    <source>
        <dbReference type="ARBA" id="ARBA00022516"/>
    </source>
</evidence>
<evidence type="ECO:0000256" key="4">
    <source>
        <dbReference type="ARBA" id="ARBA00022692"/>
    </source>
</evidence>
<dbReference type="InterPro" id="IPR002076">
    <property type="entry name" value="ELO_fam"/>
</dbReference>
<evidence type="ECO:0000256" key="5">
    <source>
        <dbReference type="ARBA" id="ARBA00022832"/>
    </source>
</evidence>
<dbReference type="PANTHER" id="PTHR11157">
    <property type="entry name" value="FATTY ACID ACYL TRANSFERASE-RELATED"/>
    <property type="match status" value="1"/>
</dbReference>
<dbReference type="Pfam" id="PF01151">
    <property type="entry name" value="ELO"/>
    <property type="match status" value="1"/>
</dbReference>
<keyword evidence="9 10" id="KW-0275">Fatty acid biosynthesis</keyword>
<evidence type="ECO:0000256" key="7">
    <source>
        <dbReference type="ARBA" id="ARBA00023098"/>
    </source>
</evidence>
<dbReference type="PANTHER" id="PTHR11157:SF69">
    <property type="entry name" value="ELONGATION OF VERY LONG CHAIN FATTY ACIDS PROTEIN 7"/>
    <property type="match status" value="1"/>
</dbReference>
<evidence type="ECO:0000256" key="6">
    <source>
        <dbReference type="ARBA" id="ARBA00022989"/>
    </source>
</evidence>
<feature type="transmembrane region" description="Helical" evidence="10">
    <location>
        <begin position="212"/>
        <end position="230"/>
    </location>
</feature>
<comment type="similarity">
    <text evidence="10">Belongs to the ELO family.</text>
</comment>
<keyword evidence="7 10" id="KW-0443">Lipid metabolism</keyword>
<accession>A0ABQ7S6I1</accession>
<keyword evidence="6 10" id="KW-1133">Transmembrane helix</keyword>
<feature type="transmembrane region" description="Helical" evidence="10">
    <location>
        <begin position="33"/>
        <end position="52"/>
    </location>
</feature>
<feature type="transmembrane region" description="Helical" evidence="10">
    <location>
        <begin position="73"/>
        <end position="94"/>
    </location>
</feature>
<feature type="transmembrane region" description="Helical" evidence="10">
    <location>
        <begin position="114"/>
        <end position="137"/>
    </location>
</feature>
<reference evidence="12 13" key="1">
    <citation type="submission" date="2020-10" db="EMBL/GenBank/DDBJ databases">
        <authorList>
            <person name="Klimov P.B."/>
            <person name="Dyachkov S.M."/>
            <person name="Chetverikov P.E."/>
        </authorList>
    </citation>
    <scope>NUCLEOTIDE SEQUENCE [LARGE SCALE GENOMIC DNA]</scope>
    <source>
        <strain evidence="12">BMOC 18-1129-001#AD2665</strain>
        <tissue evidence="12">Entire mites</tissue>
    </source>
</reference>